<comment type="similarity">
    <text evidence="1">Belongs to the iron-sulfur cluster assembly SufBD family.</text>
</comment>
<sequence>MTVETKAELTQEFITGYSKQQGEPEWLLDLRLKGFELSGKLELPKPEKTKISDWNLLTFTHPGEETPISSVEGLPHEVKRVIGDEQGAGNVVIHKNGRAVFQALSEDLKQKGVIFTDIQTAVKEHGDLVKRYLAQLVKVDEHQLTAIHTALFNSGVFLYVPKNVEVDVPLQSVFWQENGDVGLIPHILIVAEDNSKVTYVENSIGAEQGTSVNNYVAEVFVGPGANVTFAAVDNLGKNVTNYVYRRATVDRDGHIDWALGQMHDGNTVSDNLTILKGDGSTGDSKSVVVGRGEQSQNFVQKMIQFGRASDGQILGHAVMKDAARAIFNGISKIEKGATKANGEQTERVLMLSEKARGDANPILLIDEDDVTAGHAASVGQVDKMQLYYLMSRGISKSEAERLIILGFLNPVVEKIPLEGMKKRLIDVIERKVK</sequence>
<feature type="domain" description="SUF system FeS cluster assembly SufBD N-terminal" evidence="3">
    <location>
        <begin position="100"/>
        <end position="171"/>
    </location>
</feature>
<evidence type="ECO:0000259" key="2">
    <source>
        <dbReference type="Pfam" id="PF01458"/>
    </source>
</evidence>
<evidence type="ECO:0000313" key="5">
    <source>
        <dbReference type="Proteomes" id="UP001232445"/>
    </source>
</evidence>
<proteinExistence type="inferred from homology"/>
<dbReference type="InterPro" id="IPR045595">
    <property type="entry name" value="SufBD_N"/>
</dbReference>
<evidence type="ECO:0000313" key="4">
    <source>
        <dbReference type="EMBL" id="MDQ0338219.1"/>
    </source>
</evidence>
<dbReference type="Proteomes" id="UP001232445">
    <property type="component" value="Unassembled WGS sequence"/>
</dbReference>
<organism evidence="4 5">
    <name type="scientific">Caldalkalibacillus uzonensis</name>
    <dbReference type="NCBI Taxonomy" id="353224"/>
    <lineage>
        <taxon>Bacteria</taxon>
        <taxon>Bacillati</taxon>
        <taxon>Bacillota</taxon>
        <taxon>Bacilli</taxon>
        <taxon>Bacillales</taxon>
        <taxon>Bacillaceae</taxon>
        <taxon>Caldalkalibacillus</taxon>
    </lineage>
</organism>
<dbReference type="Pfam" id="PF19295">
    <property type="entry name" value="SufBD_N"/>
    <property type="match status" value="1"/>
</dbReference>
<gene>
    <name evidence="4" type="ORF">J2S00_001003</name>
</gene>
<evidence type="ECO:0000259" key="3">
    <source>
        <dbReference type="Pfam" id="PF19295"/>
    </source>
</evidence>
<protein>
    <submittedName>
        <fullName evidence="4">Fe-S cluster assembly protein SufD</fullName>
    </submittedName>
</protein>
<dbReference type="InterPro" id="IPR037284">
    <property type="entry name" value="SUF_FeS_clus_asmbl_SufBD_sf"/>
</dbReference>
<dbReference type="InterPro" id="IPR011542">
    <property type="entry name" value="SUF_FeS_clus_asmbl_SufD"/>
</dbReference>
<dbReference type="NCBIfam" id="TIGR01981">
    <property type="entry name" value="sufD"/>
    <property type="match status" value="1"/>
</dbReference>
<dbReference type="PANTHER" id="PTHR30508">
    <property type="entry name" value="FES CLUSTER ASSEMBLY PROTEIN SUF"/>
    <property type="match status" value="1"/>
</dbReference>
<dbReference type="EMBL" id="JAUSUQ010000003">
    <property type="protein sequence ID" value="MDQ0338219.1"/>
    <property type="molecule type" value="Genomic_DNA"/>
</dbReference>
<comment type="caution">
    <text evidence="4">The sequence shown here is derived from an EMBL/GenBank/DDBJ whole genome shotgun (WGS) entry which is preliminary data.</text>
</comment>
<keyword evidence="5" id="KW-1185">Reference proteome</keyword>
<feature type="domain" description="SUF system FeS cluster assembly SufBD core" evidence="2">
    <location>
        <begin position="176"/>
        <end position="407"/>
    </location>
</feature>
<name>A0ABU0CP93_9BACI</name>
<dbReference type="PANTHER" id="PTHR30508:SF1">
    <property type="entry name" value="UPF0051 PROTEIN ABCI8, CHLOROPLASTIC-RELATED"/>
    <property type="match status" value="1"/>
</dbReference>
<dbReference type="SUPFAM" id="SSF101960">
    <property type="entry name" value="Stabilizer of iron transporter SufD"/>
    <property type="match status" value="1"/>
</dbReference>
<accession>A0ABU0CP93</accession>
<evidence type="ECO:0000256" key="1">
    <source>
        <dbReference type="ARBA" id="ARBA00043967"/>
    </source>
</evidence>
<dbReference type="RefSeq" id="WP_307336225.1">
    <property type="nucleotide sequence ID" value="NZ_JAUSUQ010000003.1"/>
</dbReference>
<dbReference type="InterPro" id="IPR000825">
    <property type="entry name" value="SUF_FeS_clus_asmbl_SufBD_core"/>
</dbReference>
<dbReference type="Pfam" id="PF01458">
    <property type="entry name" value="SUFBD_core"/>
    <property type="match status" value="1"/>
</dbReference>
<reference evidence="4 5" key="1">
    <citation type="submission" date="2023-07" db="EMBL/GenBank/DDBJ databases">
        <title>Genomic Encyclopedia of Type Strains, Phase IV (KMG-IV): sequencing the most valuable type-strain genomes for metagenomic binning, comparative biology and taxonomic classification.</title>
        <authorList>
            <person name="Goeker M."/>
        </authorList>
    </citation>
    <scope>NUCLEOTIDE SEQUENCE [LARGE SCALE GENOMIC DNA]</scope>
    <source>
        <strain evidence="4 5">DSM 17740</strain>
    </source>
</reference>
<dbReference type="InterPro" id="IPR055346">
    <property type="entry name" value="Fe-S_cluster_assembly_SufBD"/>
</dbReference>